<keyword evidence="3" id="KW-1185">Reference proteome</keyword>
<gene>
    <name evidence="2" type="ORF">Tco_0772035</name>
</gene>
<evidence type="ECO:0008006" key="4">
    <source>
        <dbReference type="Google" id="ProtNLM"/>
    </source>
</evidence>
<evidence type="ECO:0000256" key="1">
    <source>
        <dbReference type="SAM" id="Coils"/>
    </source>
</evidence>
<evidence type="ECO:0000313" key="3">
    <source>
        <dbReference type="Proteomes" id="UP001151760"/>
    </source>
</evidence>
<accession>A0ABQ4ZGR8</accession>
<evidence type="ECO:0000313" key="2">
    <source>
        <dbReference type="EMBL" id="GJS89399.1"/>
    </source>
</evidence>
<sequence length="533" mass="60850">MSDEQALHPITDQSASSPVKIEAPQELPKASLVNTSLKNLKYHLGQFNNVVKKHIMANALIEGEWGFEHTKVVFQNEIIPFLKNLKDIFNVFDKDLLNKKQFLIENDRLLDQIISQDIMNIVVNSSVDVNTCVKVNSSVVINDSVNYVEMCNKCLELEAELIKQHNMVEKDEYNRLSKRFSKLEQHCISLEIAMQLNKEIFQKNKTSVNQTEPSFDQLFELNNLKAELQAKDTTIEKLKTNIKHLNKTSTTNNVKKDIDEIETINIELEHRKLDPVILAPKVKNNREAHEYYLKHTMEKAAILRELIQELLGYVRDTCLDIYRPSEKLVVVTPINKRKKVQFADTKSNSKDVCNEHVKHPVKGAHALCSVCNECLFNANHAICLIDHVNSMNVCAKSVSKKNKMRKEWKPIRKVFNSVGYKWKPTGRTFTLVRNACLLTRITATNKVPIRVPIPLEVVAPKQVVTRVYTRRPKVPKSIQNSKPKVVKSMTANRMEPGTSRGFDTSVASSSSSLIDYRLSKLFCGIWTLDALST</sequence>
<organism evidence="2 3">
    <name type="scientific">Tanacetum coccineum</name>
    <dbReference type="NCBI Taxonomy" id="301880"/>
    <lineage>
        <taxon>Eukaryota</taxon>
        <taxon>Viridiplantae</taxon>
        <taxon>Streptophyta</taxon>
        <taxon>Embryophyta</taxon>
        <taxon>Tracheophyta</taxon>
        <taxon>Spermatophyta</taxon>
        <taxon>Magnoliopsida</taxon>
        <taxon>eudicotyledons</taxon>
        <taxon>Gunneridae</taxon>
        <taxon>Pentapetalae</taxon>
        <taxon>asterids</taxon>
        <taxon>campanulids</taxon>
        <taxon>Asterales</taxon>
        <taxon>Asteraceae</taxon>
        <taxon>Asteroideae</taxon>
        <taxon>Anthemideae</taxon>
        <taxon>Anthemidinae</taxon>
        <taxon>Tanacetum</taxon>
    </lineage>
</organism>
<dbReference type="Proteomes" id="UP001151760">
    <property type="component" value="Unassembled WGS sequence"/>
</dbReference>
<keyword evidence="1" id="KW-0175">Coiled coil</keyword>
<comment type="caution">
    <text evidence="2">The sequence shown here is derived from an EMBL/GenBank/DDBJ whole genome shotgun (WGS) entry which is preliminary data.</text>
</comment>
<name>A0ABQ4ZGR8_9ASTR</name>
<feature type="coiled-coil region" evidence="1">
    <location>
        <begin position="221"/>
        <end position="248"/>
    </location>
</feature>
<proteinExistence type="predicted"/>
<reference evidence="2" key="1">
    <citation type="journal article" date="2022" name="Int. J. Mol. Sci.">
        <title>Draft Genome of Tanacetum Coccineum: Genomic Comparison of Closely Related Tanacetum-Family Plants.</title>
        <authorList>
            <person name="Yamashiro T."/>
            <person name="Shiraishi A."/>
            <person name="Nakayama K."/>
            <person name="Satake H."/>
        </authorList>
    </citation>
    <scope>NUCLEOTIDE SEQUENCE</scope>
</reference>
<reference evidence="2" key="2">
    <citation type="submission" date="2022-01" db="EMBL/GenBank/DDBJ databases">
        <authorList>
            <person name="Yamashiro T."/>
            <person name="Shiraishi A."/>
            <person name="Satake H."/>
            <person name="Nakayama K."/>
        </authorList>
    </citation>
    <scope>NUCLEOTIDE SEQUENCE</scope>
</reference>
<protein>
    <recommendedName>
        <fullName evidence="4">Integrase, catalytic region, zinc finger, CCHC-type, peptidase aspartic, catalytic</fullName>
    </recommendedName>
</protein>
<dbReference type="EMBL" id="BQNB010011346">
    <property type="protein sequence ID" value="GJS89399.1"/>
    <property type="molecule type" value="Genomic_DNA"/>
</dbReference>